<comment type="similarity">
    <text evidence="2">Belongs to the YkuD family.</text>
</comment>
<evidence type="ECO:0000313" key="9">
    <source>
        <dbReference type="EMBL" id="GAL83095.1"/>
    </source>
</evidence>
<dbReference type="InterPro" id="IPR005490">
    <property type="entry name" value="LD_TPept_cat_dom"/>
</dbReference>
<protein>
    <recommendedName>
        <fullName evidence="8">L,D-TPase catalytic domain-containing protein</fullName>
    </recommendedName>
</protein>
<keyword evidence="4 7" id="KW-0133">Cell shape</keyword>
<dbReference type="InterPro" id="IPR045380">
    <property type="entry name" value="LD_TPept_scaffold_dom"/>
</dbReference>
<reference evidence="9 10" key="1">
    <citation type="submission" date="2014-09" db="EMBL/GenBank/DDBJ databases">
        <title>Sporocytophaga myxococcoides PG-01 genome sequencing.</title>
        <authorList>
            <person name="Liu L."/>
            <person name="Gao P.J."/>
            <person name="Chen G.J."/>
            <person name="Wang L.S."/>
        </authorList>
    </citation>
    <scope>NUCLEOTIDE SEQUENCE [LARGE SCALE GENOMIC DNA]</scope>
    <source>
        <strain evidence="9 10">PG-01</strain>
    </source>
</reference>
<dbReference type="PROSITE" id="PS52029">
    <property type="entry name" value="LD_TPASE"/>
    <property type="match status" value="1"/>
</dbReference>
<keyword evidence="5 7" id="KW-0573">Peptidoglycan synthesis</keyword>
<dbReference type="Pfam" id="PF03734">
    <property type="entry name" value="YkuD"/>
    <property type="match status" value="1"/>
</dbReference>
<proteinExistence type="inferred from homology"/>
<dbReference type="EMBL" id="BBLT01000001">
    <property type="protein sequence ID" value="GAL83095.1"/>
    <property type="molecule type" value="Genomic_DNA"/>
</dbReference>
<dbReference type="GO" id="GO:0071555">
    <property type="term" value="P:cell wall organization"/>
    <property type="evidence" value="ECO:0007669"/>
    <property type="project" value="UniProtKB-UniRule"/>
</dbReference>
<feature type="active site" description="Proton donor/acceptor" evidence="7">
    <location>
        <position position="454"/>
    </location>
</feature>
<dbReference type="Gene3D" id="1.10.101.10">
    <property type="entry name" value="PGBD-like superfamily/PGBD"/>
    <property type="match status" value="1"/>
</dbReference>
<evidence type="ECO:0000256" key="6">
    <source>
        <dbReference type="ARBA" id="ARBA00023316"/>
    </source>
</evidence>
<evidence type="ECO:0000256" key="4">
    <source>
        <dbReference type="ARBA" id="ARBA00022960"/>
    </source>
</evidence>
<dbReference type="RefSeq" id="WP_052429880.1">
    <property type="nucleotide sequence ID" value="NZ_BBLT01000001.1"/>
</dbReference>
<feature type="active site" description="Nucleophile" evidence="7">
    <location>
        <position position="473"/>
    </location>
</feature>
<keyword evidence="6 7" id="KW-0961">Cell wall biogenesis/degradation</keyword>
<dbReference type="UniPathway" id="UPA00219"/>
<dbReference type="STRING" id="153721.MYP_321"/>
<dbReference type="InterPro" id="IPR052905">
    <property type="entry name" value="LD-transpeptidase_YkuD-like"/>
</dbReference>
<dbReference type="AlphaFoldDB" id="A0A098L8I4"/>
<dbReference type="Proteomes" id="UP000030185">
    <property type="component" value="Unassembled WGS sequence"/>
</dbReference>
<keyword evidence="3" id="KW-0808">Transferase</keyword>
<evidence type="ECO:0000256" key="5">
    <source>
        <dbReference type="ARBA" id="ARBA00022984"/>
    </source>
</evidence>
<evidence type="ECO:0000259" key="8">
    <source>
        <dbReference type="PROSITE" id="PS52029"/>
    </source>
</evidence>
<gene>
    <name evidence="9" type="ORF">MYP_321</name>
</gene>
<name>A0A098L8I4_9BACT</name>
<dbReference type="SUPFAM" id="SSF47090">
    <property type="entry name" value="PGBD-like"/>
    <property type="match status" value="1"/>
</dbReference>
<dbReference type="Gene3D" id="2.40.440.10">
    <property type="entry name" value="L,D-transpeptidase catalytic domain-like"/>
    <property type="match status" value="1"/>
</dbReference>
<evidence type="ECO:0000256" key="7">
    <source>
        <dbReference type="PROSITE-ProRule" id="PRU01373"/>
    </source>
</evidence>
<feature type="domain" description="L,D-TPase catalytic" evidence="8">
    <location>
        <begin position="320"/>
        <end position="501"/>
    </location>
</feature>
<organism evidence="9 10">
    <name type="scientific">Sporocytophaga myxococcoides</name>
    <dbReference type="NCBI Taxonomy" id="153721"/>
    <lineage>
        <taxon>Bacteria</taxon>
        <taxon>Pseudomonadati</taxon>
        <taxon>Bacteroidota</taxon>
        <taxon>Cytophagia</taxon>
        <taxon>Cytophagales</taxon>
        <taxon>Cytophagaceae</taxon>
        <taxon>Sporocytophaga</taxon>
    </lineage>
</organism>
<dbReference type="InterPro" id="IPR036366">
    <property type="entry name" value="PGBDSf"/>
</dbReference>
<dbReference type="OrthoDB" id="9778545at2"/>
<dbReference type="CDD" id="cd16913">
    <property type="entry name" value="YkuD_like"/>
    <property type="match status" value="1"/>
</dbReference>
<dbReference type="eggNOG" id="COG2989">
    <property type="taxonomic scope" value="Bacteria"/>
</dbReference>
<evidence type="ECO:0000256" key="3">
    <source>
        <dbReference type="ARBA" id="ARBA00022679"/>
    </source>
</evidence>
<dbReference type="PROSITE" id="PS51257">
    <property type="entry name" value="PROKAR_LIPOPROTEIN"/>
    <property type="match status" value="1"/>
</dbReference>
<dbReference type="InterPro" id="IPR038063">
    <property type="entry name" value="Transpep_catalytic_dom"/>
</dbReference>
<dbReference type="GO" id="GO:0004180">
    <property type="term" value="F:carboxypeptidase activity"/>
    <property type="evidence" value="ECO:0007669"/>
    <property type="project" value="UniProtKB-ARBA"/>
</dbReference>
<dbReference type="GO" id="GO:0009252">
    <property type="term" value="P:peptidoglycan biosynthetic process"/>
    <property type="evidence" value="ECO:0007669"/>
    <property type="project" value="UniProtKB-UniPathway"/>
</dbReference>
<dbReference type="GO" id="GO:0008360">
    <property type="term" value="P:regulation of cell shape"/>
    <property type="evidence" value="ECO:0007669"/>
    <property type="project" value="UniProtKB-UniRule"/>
</dbReference>
<keyword evidence="10" id="KW-1185">Reference proteome</keyword>
<accession>A0A098L8I4</accession>
<dbReference type="PANTHER" id="PTHR41533:SF2">
    <property type="entry name" value="BLR7131 PROTEIN"/>
    <property type="match status" value="1"/>
</dbReference>
<evidence type="ECO:0000313" key="10">
    <source>
        <dbReference type="Proteomes" id="UP000030185"/>
    </source>
</evidence>
<comment type="pathway">
    <text evidence="1 7">Cell wall biogenesis; peptidoglycan biosynthesis.</text>
</comment>
<dbReference type="Pfam" id="PF20142">
    <property type="entry name" value="Scaffold"/>
    <property type="match status" value="1"/>
</dbReference>
<evidence type="ECO:0000256" key="2">
    <source>
        <dbReference type="ARBA" id="ARBA00005992"/>
    </source>
</evidence>
<evidence type="ECO:0000256" key="1">
    <source>
        <dbReference type="ARBA" id="ARBA00004752"/>
    </source>
</evidence>
<dbReference type="PANTHER" id="PTHR41533">
    <property type="entry name" value="L,D-TRANSPEPTIDASE HI_1667-RELATED"/>
    <property type="match status" value="1"/>
</dbReference>
<dbReference type="SUPFAM" id="SSF141523">
    <property type="entry name" value="L,D-transpeptidase catalytic domain-like"/>
    <property type="match status" value="1"/>
</dbReference>
<sequence length="552" mass="65340">MKSKHLLFLLFTFISIIILSCKGKVNSQKKVHTVKLPGIERTDENLINLYFQNQPEDTIWREDILTFYKNRNYKLAWSYKGKFIPQANYVINMIKNIDEEGFSMECFPTNDIWHHYIQLSDYQKSILPEHIKAREEFDIFLSITFFKYARKIWAGINNPEKYDWFITKKTINERELLMSILKAELDSTFSASKFHPLHRQYKLLKETLIQYRKIARQGGWGNITKSTYKIKPGDTSSIIKQLRYRLAFESKVLKADTSNYFDSTLVFALKKFQFCHGLETTGILDSYTIDELNIPVEKRILQISANMERWRWLPEKGSDLYLAINIPEFALHVYEENKHAWQMNVIVGKTLSHTPIFSNEIQFLVFNPSWNVPKSIAVKELLPLQKKDPAYLTRNNMQVFMSNKLNTPIHPDSIIWHSINEQNFNLTFIQTPGPENPLGKVKFLFPNTFDVYLHDTPAKHLFTQKERGFSHGCIRLEEPMKLAQYLLEKQGMWKEKEINKLLEMDKEVYMKLKKKVPVYIVYFTTWMDSNENVHFRKDIYGLDQKLIDELNF</sequence>
<dbReference type="GO" id="GO:0016740">
    <property type="term" value="F:transferase activity"/>
    <property type="evidence" value="ECO:0007669"/>
    <property type="project" value="UniProtKB-KW"/>
</dbReference>
<dbReference type="InterPro" id="IPR036365">
    <property type="entry name" value="PGBD-like_sf"/>
</dbReference>
<comment type="caution">
    <text evidence="9">The sequence shown here is derived from an EMBL/GenBank/DDBJ whole genome shotgun (WGS) entry which is preliminary data.</text>
</comment>